<evidence type="ECO:0000256" key="4">
    <source>
        <dbReference type="ARBA" id="ARBA00022729"/>
    </source>
</evidence>
<feature type="signal peptide" evidence="10">
    <location>
        <begin position="1"/>
        <end position="25"/>
    </location>
</feature>
<dbReference type="STRING" id="49390.A0A068UHC2"/>
<keyword evidence="2" id="KW-1003">Cell membrane</keyword>
<keyword evidence="4 10" id="KW-0732">Signal</keyword>
<dbReference type="GO" id="GO:0009055">
    <property type="term" value="F:electron transfer activity"/>
    <property type="evidence" value="ECO:0007669"/>
    <property type="project" value="InterPro"/>
</dbReference>
<keyword evidence="6" id="KW-1015">Disulfide bond</keyword>
<evidence type="ECO:0000256" key="9">
    <source>
        <dbReference type="ARBA" id="ARBA00035011"/>
    </source>
</evidence>
<keyword evidence="5" id="KW-0472">Membrane</keyword>
<dbReference type="AlphaFoldDB" id="A0A068UHC2"/>
<dbReference type="InParanoid" id="A0A068UHC2"/>
<dbReference type="Pfam" id="PF02298">
    <property type="entry name" value="Cu_bind_like"/>
    <property type="match status" value="1"/>
</dbReference>
<evidence type="ECO:0000313" key="12">
    <source>
        <dbReference type="EMBL" id="CDP07856.1"/>
    </source>
</evidence>
<keyword evidence="8" id="KW-0449">Lipoprotein</keyword>
<dbReference type="InterPro" id="IPR039391">
    <property type="entry name" value="Phytocyanin-like"/>
</dbReference>
<proteinExistence type="inferred from homology"/>
<dbReference type="Gene3D" id="2.60.40.420">
    <property type="entry name" value="Cupredoxins - blue copper proteins"/>
    <property type="match status" value="1"/>
</dbReference>
<feature type="chain" id="PRO_5001657680" description="Phytocyanin domain-containing protein" evidence="10">
    <location>
        <begin position="26"/>
        <end position="182"/>
    </location>
</feature>
<dbReference type="CDD" id="cd11019">
    <property type="entry name" value="OsENODL1_like"/>
    <property type="match status" value="1"/>
</dbReference>
<dbReference type="OMA" id="GYEKCNT"/>
<comment type="subcellular location">
    <subcellularLocation>
        <location evidence="1">Cell membrane</location>
        <topology evidence="1">Lipid-anchor</topology>
        <topology evidence="1">GPI-anchor</topology>
    </subcellularLocation>
</comment>
<accession>A0A068UHC2</accession>
<evidence type="ECO:0000256" key="2">
    <source>
        <dbReference type="ARBA" id="ARBA00022475"/>
    </source>
</evidence>
<evidence type="ECO:0000256" key="10">
    <source>
        <dbReference type="SAM" id="SignalP"/>
    </source>
</evidence>
<dbReference type="PANTHER" id="PTHR33021">
    <property type="entry name" value="BLUE COPPER PROTEIN"/>
    <property type="match status" value="1"/>
</dbReference>
<protein>
    <recommendedName>
        <fullName evidence="11">Phytocyanin domain-containing protein</fullName>
    </recommendedName>
</protein>
<dbReference type="Gramene" id="CDP07856">
    <property type="protein sequence ID" value="CDP07856"/>
    <property type="gene ID" value="GSCOC_T00025318001"/>
</dbReference>
<evidence type="ECO:0000313" key="13">
    <source>
        <dbReference type="Proteomes" id="UP000295252"/>
    </source>
</evidence>
<organism evidence="12 13">
    <name type="scientific">Coffea canephora</name>
    <name type="common">Robusta coffee</name>
    <dbReference type="NCBI Taxonomy" id="49390"/>
    <lineage>
        <taxon>Eukaryota</taxon>
        <taxon>Viridiplantae</taxon>
        <taxon>Streptophyta</taxon>
        <taxon>Embryophyta</taxon>
        <taxon>Tracheophyta</taxon>
        <taxon>Spermatophyta</taxon>
        <taxon>Magnoliopsida</taxon>
        <taxon>eudicotyledons</taxon>
        <taxon>Gunneridae</taxon>
        <taxon>Pentapetalae</taxon>
        <taxon>asterids</taxon>
        <taxon>lamiids</taxon>
        <taxon>Gentianales</taxon>
        <taxon>Rubiaceae</taxon>
        <taxon>Ixoroideae</taxon>
        <taxon>Gardenieae complex</taxon>
        <taxon>Bertiereae - Coffeeae clade</taxon>
        <taxon>Coffeeae</taxon>
        <taxon>Coffea</taxon>
    </lineage>
</organism>
<dbReference type="Proteomes" id="UP000295252">
    <property type="component" value="Chromosome X"/>
</dbReference>
<keyword evidence="7" id="KW-0325">Glycoprotein</keyword>
<dbReference type="FunFam" id="2.60.40.420:FF:000010">
    <property type="entry name" value="Early nodulin-like protein 1"/>
    <property type="match status" value="1"/>
</dbReference>
<evidence type="ECO:0000256" key="7">
    <source>
        <dbReference type="ARBA" id="ARBA00023180"/>
    </source>
</evidence>
<gene>
    <name evidence="12" type="ORF">GSCOC_T00025318001</name>
</gene>
<feature type="domain" description="Phytocyanin" evidence="11">
    <location>
        <begin position="27"/>
        <end position="131"/>
    </location>
</feature>
<dbReference type="PhylomeDB" id="A0A068UHC2"/>
<dbReference type="FunCoup" id="A0A068UHC2">
    <property type="interactions" value="155"/>
</dbReference>
<evidence type="ECO:0000256" key="3">
    <source>
        <dbReference type="ARBA" id="ARBA00022622"/>
    </source>
</evidence>
<evidence type="ECO:0000256" key="8">
    <source>
        <dbReference type="ARBA" id="ARBA00023288"/>
    </source>
</evidence>
<evidence type="ECO:0000259" key="11">
    <source>
        <dbReference type="PROSITE" id="PS51485"/>
    </source>
</evidence>
<dbReference type="EMBL" id="HG739112">
    <property type="protein sequence ID" value="CDP07856.1"/>
    <property type="molecule type" value="Genomic_DNA"/>
</dbReference>
<comment type="similarity">
    <text evidence="9">Belongs to the early nodulin-like (ENODL) family.</text>
</comment>
<dbReference type="InterPro" id="IPR008972">
    <property type="entry name" value="Cupredoxin"/>
</dbReference>
<reference evidence="13" key="1">
    <citation type="journal article" date="2014" name="Science">
        <title>The coffee genome provides insight into the convergent evolution of caffeine biosynthesis.</title>
        <authorList>
            <person name="Denoeud F."/>
            <person name="Carretero-Paulet L."/>
            <person name="Dereeper A."/>
            <person name="Droc G."/>
            <person name="Guyot R."/>
            <person name="Pietrella M."/>
            <person name="Zheng C."/>
            <person name="Alberti A."/>
            <person name="Anthony F."/>
            <person name="Aprea G."/>
            <person name="Aury J.M."/>
            <person name="Bento P."/>
            <person name="Bernard M."/>
            <person name="Bocs S."/>
            <person name="Campa C."/>
            <person name="Cenci A."/>
            <person name="Combes M.C."/>
            <person name="Crouzillat D."/>
            <person name="Da Silva C."/>
            <person name="Daddiego L."/>
            <person name="De Bellis F."/>
            <person name="Dussert S."/>
            <person name="Garsmeur O."/>
            <person name="Gayraud T."/>
            <person name="Guignon V."/>
            <person name="Jahn K."/>
            <person name="Jamilloux V."/>
            <person name="Joet T."/>
            <person name="Labadie K."/>
            <person name="Lan T."/>
            <person name="Leclercq J."/>
            <person name="Lepelley M."/>
            <person name="Leroy T."/>
            <person name="Li L.T."/>
            <person name="Librado P."/>
            <person name="Lopez L."/>
            <person name="Munoz A."/>
            <person name="Noel B."/>
            <person name="Pallavicini A."/>
            <person name="Perrotta G."/>
            <person name="Poncet V."/>
            <person name="Pot D."/>
            <person name="Priyono X."/>
            <person name="Rigoreau M."/>
            <person name="Rouard M."/>
            <person name="Rozas J."/>
            <person name="Tranchant-Dubreuil C."/>
            <person name="VanBuren R."/>
            <person name="Zhang Q."/>
            <person name="Andrade A.C."/>
            <person name="Argout X."/>
            <person name="Bertrand B."/>
            <person name="de Kochko A."/>
            <person name="Graziosi G."/>
            <person name="Henry R.J."/>
            <person name="Jayarama X."/>
            <person name="Ming R."/>
            <person name="Nagai C."/>
            <person name="Rounsley S."/>
            <person name="Sankoff D."/>
            <person name="Giuliano G."/>
            <person name="Albert V.A."/>
            <person name="Wincker P."/>
            <person name="Lashermes P."/>
        </authorList>
    </citation>
    <scope>NUCLEOTIDE SEQUENCE [LARGE SCALE GENOMIC DNA]</scope>
    <source>
        <strain evidence="13">cv. DH200-94</strain>
    </source>
</reference>
<keyword evidence="13" id="KW-1185">Reference proteome</keyword>
<dbReference type="GO" id="GO:0098552">
    <property type="term" value="C:side of membrane"/>
    <property type="evidence" value="ECO:0007669"/>
    <property type="project" value="UniProtKB-KW"/>
</dbReference>
<keyword evidence="3" id="KW-0336">GPI-anchor</keyword>
<evidence type="ECO:0000256" key="6">
    <source>
        <dbReference type="ARBA" id="ARBA00023157"/>
    </source>
</evidence>
<dbReference type="GO" id="GO:0005886">
    <property type="term" value="C:plasma membrane"/>
    <property type="evidence" value="ECO:0007669"/>
    <property type="project" value="UniProtKB-SubCell"/>
</dbReference>
<dbReference type="InterPro" id="IPR003245">
    <property type="entry name" value="Phytocyanin_dom"/>
</dbReference>
<dbReference type="SUPFAM" id="SSF49503">
    <property type="entry name" value="Cupredoxins"/>
    <property type="match status" value="1"/>
</dbReference>
<name>A0A068UHC2_COFCA</name>
<evidence type="ECO:0000256" key="5">
    <source>
        <dbReference type="ARBA" id="ARBA00023136"/>
    </source>
</evidence>
<dbReference type="PROSITE" id="PS51485">
    <property type="entry name" value="PHYTOCYANIN"/>
    <property type="match status" value="1"/>
</dbReference>
<evidence type="ECO:0000256" key="1">
    <source>
        <dbReference type="ARBA" id="ARBA00004609"/>
    </source>
</evidence>
<dbReference type="PANTHER" id="PTHR33021:SF197">
    <property type="entry name" value="EARLY NODULIN-LIKE PROTEIN 13"/>
    <property type="match status" value="1"/>
</dbReference>
<dbReference type="InterPro" id="IPR041846">
    <property type="entry name" value="ENL_dom"/>
</dbReference>
<sequence>MASSSSTILAGSCLLCFFFFSFSEADRDLLVGGKPDSWQIPSSKSDHLNNWSQKARFVIGDSLVWNYDGTKDSVLLVNKKDYVTCNTSSPIEAHNDGNTKIKLDHSGPYYFISGAQGHCEKGQKLLVVVISERHTRKFISPAPSPAEEFLQGPAVAPTSSASRFKGSLFMVALGAVLFWGLF</sequence>
<dbReference type="OrthoDB" id="1937044at2759"/>